<dbReference type="VEuPathDB" id="FungiDB:DIURU_005049"/>
<evidence type="ECO:0000256" key="1">
    <source>
        <dbReference type="SAM" id="MobiDB-lite"/>
    </source>
</evidence>
<organism evidence="2 3">
    <name type="scientific">Diutina rugosa</name>
    <name type="common">Yeast</name>
    <name type="synonym">Candida rugosa</name>
    <dbReference type="NCBI Taxonomy" id="5481"/>
    <lineage>
        <taxon>Eukaryota</taxon>
        <taxon>Fungi</taxon>
        <taxon>Dikarya</taxon>
        <taxon>Ascomycota</taxon>
        <taxon>Saccharomycotina</taxon>
        <taxon>Pichiomycetes</taxon>
        <taxon>Debaryomycetaceae</taxon>
        <taxon>Diutina</taxon>
    </lineage>
</organism>
<protein>
    <submittedName>
        <fullName evidence="2">Uncharacterized protein</fullName>
    </submittedName>
</protein>
<dbReference type="GeneID" id="54783700"/>
<dbReference type="AlphaFoldDB" id="A0A642UG04"/>
<dbReference type="Proteomes" id="UP000449547">
    <property type="component" value="Unassembled WGS sequence"/>
</dbReference>
<dbReference type="EMBL" id="SWFT01000149">
    <property type="protein sequence ID" value="KAA8898194.1"/>
    <property type="molecule type" value="Genomic_DNA"/>
</dbReference>
<feature type="region of interest" description="Disordered" evidence="1">
    <location>
        <begin position="83"/>
        <end position="119"/>
    </location>
</feature>
<evidence type="ECO:0000313" key="2">
    <source>
        <dbReference type="EMBL" id="KAA8898194.1"/>
    </source>
</evidence>
<dbReference type="RefSeq" id="XP_034010451.1">
    <property type="nucleotide sequence ID" value="XM_034157988.1"/>
</dbReference>
<feature type="compositionally biased region" description="Basic and acidic residues" evidence="1">
    <location>
        <begin position="102"/>
        <end position="113"/>
    </location>
</feature>
<reference evidence="2 3" key="1">
    <citation type="submission" date="2019-07" db="EMBL/GenBank/DDBJ databases">
        <title>Genome assembly of two rare yeast pathogens: Diutina rugosa and Trichomonascus ciferrii.</title>
        <authorList>
            <person name="Mixao V."/>
            <person name="Saus E."/>
            <person name="Hansen A."/>
            <person name="Lass-Flor C."/>
            <person name="Gabaldon T."/>
        </authorList>
    </citation>
    <scope>NUCLEOTIDE SEQUENCE [LARGE SCALE GENOMIC DNA]</scope>
    <source>
        <strain evidence="2 3">CBS 613</strain>
    </source>
</reference>
<keyword evidence="3" id="KW-1185">Reference proteome</keyword>
<proteinExistence type="predicted"/>
<gene>
    <name evidence="2" type="ORF">DIURU_005049</name>
</gene>
<accession>A0A642UG04</accession>
<comment type="caution">
    <text evidence="2">The sequence shown here is derived from an EMBL/GenBank/DDBJ whole genome shotgun (WGS) entry which is preliminary data.</text>
</comment>
<sequence>MTDDLGMASEDDDFYVTEWEKNYAALNSVHPDALTSTIVSEFVPCARPKQRFNWKLWGALSVLSLAILLLPRSESHLSKLKWSLTPSKPSQSPPHTPHTHSPVKDPRLSERISNDPAPVVPTSEEYVDQVIDVIDSLESAQDKLEDMASQLRPRSSELYNFADPSVGGSIMWFLTDWNMYERSLWHRARDQLRAYHWNDPKNTLLANDKLWQCDSEYCALAISTLPMEPKKIIIELDPQASPLTDIAVCALPQNYRERPYSQNKELQCSSPLLAPKSDTTTLVGWSKMLQRKLQPTSTKIELAVPQSFQRLGESYDGFYLELKSRTRISVLRVSLMGTLPDEMALTD</sequence>
<name>A0A642UG04_DIURU</name>
<evidence type="ECO:0000313" key="3">
    <source>
        <dbReference type="Proteomes" id="UP000449547"/>
    </source>
</evidence>